<proteinExistence type="predicted"/>
<dbReference type="Proteomes" id="UP000085678">
    <property type="component" value="Unplaced"/>
</dbReference>
<reference evidence="3" key="1">
    <citation type="submission" date="2025-08" db="UniProtKB">
        <authorList>
            <consortium name="RefSeq"/>
        </authorList>
    </citation>
    <scope>IDENTIFICATION</scope>
    <source>
        <tissue evidence="3">Gonads</tissue>
    </source>
</reference>
<sequence length="567" mass="65312">MSREAEGSPSMTDGVRKRITYITNEDNRYKTFVANRVAVIREGSQPNQWHYVNSKSNPADDVSRGQTADQLLHNKRWKEGPSFLRKNEEQWPSLPGDILHADNNMALEVKVTSHVTQAQRSEDTAVDKIFHRQSSWYRLKRDVAWWLRFKNWLKAKVQVNASCDSGSLTVDELQRASIEIIKYVQRQAFSKEIAALKKSDPTNAKLRHKNLHRLDPQLSEGGVLVVGGRLTQAPIPHDARHQMILPRHHIADLLIRQFHIDSGHSGREYALSMTREQFWILGARTAIRRVINDCFTCRKRQSPCSTQKMADLPASRVTPGNPPFTYTGVDYFGPFHVKQGRKLVKRYGCIFTCLTIRAIHIEIAHSLDTSSFINALQRFISRRGMPKEINSDNGTNFTGADKELKEAVQGWNQTKLGEFFRQREIKWNFNPPAASHMGGSWERQIRTIRKILSGVMREQTLDDEGLSTLMCTVESIVNSRPLTYVSDDPRDPEPLSPNHLFLLRSGPTLPPGRFQKEDMYSRKRWRHIQYLADLFWKRWFMLKSETVITMDFIHGKDIHGGHSRHGK</sequence>
<dbReference type="InterPro" id="IPR012337">
    <property type="entry name" value="RNaseH-like_sf"/>
</dbReference>
<dbReference type="SUPFAM" id="SSF53098">
    <property type="entry name" value="Ribonuclease H-like"/>
    <property type="match status" value="1"/>
</dbReference>
<evidence type="ECO:0000259" key="1">
    <source>
        <dbReference type="PROSITE" id="PS50994"/>
    </source>
</evidence>
<keyword evidence="2" id="KW-1185">Reference proteome</keyword>
<evidence type="ECO:0000313" key="2">
    <source>
        <dbReference type="Proteomes" id="UP000085678"/>
    </source>
</evidence>
<dbReference type="GeneID" id="106172270"/>
<evidence type="ECO:0000313" key="3">
    <source>
        <dbReference type="RefSeq" id="XP_023930376.1"/>
    </source>
</evidence>
<dbReference type="GO" id="GO:0015074">
    <property type="term" value="P:DNA integration"/>
    <property type="evidence" value="ECO:0007669"/>
    <property type="project" value="InterPro"/>
</dbReference>
<dbReference type="InParanoid" id="A0A2R2MJH6"/>
<dbReference type="PANTHER" id="PTHR47331:SF1">
    <property type="entry name" value="GAG-LIKE PROTEIN"/>
    <property type="match status" value="1"/>
</dbReference>
<accession>A0A2R2MJH6</accession>
<dbReference type="Gene3D" id="1.10.340.70">
    <property type="match status" value="1"/>
</dbReference>
<name>A0A2R2MJH6_LINAN</name>
<feature type="domain" description="Integrase catalytic" evidence="1">
    <location>
        <begin position="318"/>
        <end position="505"/>
    </location>
</feature>
<protein>
    <submittedName>
        <fullName evidence="3">Uncharacterized protein LOC106172270</fullName>
    </submittedName>
</protein>
<dbReference type="InterPro" id="IPR001584">
    <property type="entry name" value="Integrase_cat-core"/>
</dbReference>
<dbReference type="AlphaFoldDB" id="A0A2R2MJH6"/>
<dbReference type="PROSITE" id="PS50994">
    <property type="entry name" value="INTEGRASE"/>
    <property type="match status" value="1"/>
</dbReference>
<dbReference type="Pfam" id="PF17921">
    <property type="entry name" value="Integrase_H2C2"/>
    <property type="match status" value="1"/>
</dbReference>
<gene>
    <name evidence="3" type="primary">LOC106172270</name>
</gene>
<dbReference type="PANTHER" id="PTHR47331">
    <property type="entry name" value="PHD-TYPE DOMAIN-CONTAINING PROTEIN"/>
    <property type="match status" value="1"/>
</dbReference>
<dbReference type="Gene3D" id="3.30.420.10">
    <property type="entry name" value="Ribonuclease H-like superfamily/Ribonuclease H"/>
    <property type="match status" value="1"/>
</dbReference>
<dbReference type="InterPro" id="IPR041588">
    <property type="entry name" value="Integrase_H2C2"/>
</dbReference>
<dbReference type="KEGG" id="lak:106172270"/>
<dbReference type="OrthoDB" id="10066543at2759"/>
<dbReference type="STRING" id="7574.A0A2R2MJH6"/>
<organism evidence="2 3">
    <name type="scientific">Lingula anatina</name>
    <name type="common">Brachiopod</name>
    <name type="synonym">Lingula unguis</name>
    <dbReference type="NCBI Taxonomy" id="7574"/>
    <lineage>
        <taxon>Eukaryota</taxon>
        <taxon>Metazoa</taxon>
        <taxon>Spiralia</taxon>
        <taxon>Lophotrochozoa</taxon>
        <taxon>Brachiopoda</taxon>
        <taxon>Linguliformea</taxon>
        <taxon>Lingulata</taxon>
        <taxon>Lingulida</taxon>
        <taxon>Linguloidea</taxon>
        <taxon>Lingulidae</taxon>
        <taxon>Lingula</taxon>
    </lineage>
</organism>
<dbReference type="RefSeq" id="XP_023930376.1">
    <property type="nucleotide sequence ID" value="XM_024074608.1"/>
</dbReference>
<dbReference type="GO" id="GO:0003676">
    <property type="term" value="F:nucleic acid binding"/>
    <property type="evidence" value="ECO:0007669"/>
    <property type="project" value="InterPro"/>
</dbReference>
<dbReference type="InterPro" id="IPR036397">
    <property type="entry name" value="RNaseH_sf"/>
</dbReference>